<proteinExistence type="predicted"/>
<evidence type="ECO:0000313" key="4">
    <source>
        <dbReference type="Proteomes" id="UP000481861"/>
    </source>
</evidence>
<keyword evidence="2" id="KW-1133">Transmembrane helix</keyword>
<dbReference type="Pfam" id="PF13430">
    <property type="entry name" value="DUF4112"/>
    <property type="match status" value="1"/>
</dbReference>
<keyword evidence="2" id="KW-0472">Membrane</keyword>
<comment type="caution">
    <text evidence="3">The sequence shown here is derived from an EMBL/GenBank/DDBJ whole genome shotgun (WGS) entry which is preliminary data.</text>
</comment>
<feature type="transmembrane region" description="Helical" evidence="2">
    <location>
        <begin position="130"/>
        <end position="150"/>
    </location>
</feature>
<feature type="compositionally biased region" description="Basic and acidic residues" evidence="1">
    <location>
        <begin position="181"/>
        <end position="190"/>
    </location>
</feature>
<dbReference type="AlphaFoldDB" id="A0A7C8MAM0"/>
<evidence type="ECO:0000256" key="2">
    <source>
        <dbReference type="SAM" id="Phobius"/>
    </source>
</evidence>
<dbReference type="EMBL" id="JAADJZ010000007">
    <property type="protein sequence ID" value="KAF2873698.1"/>
    <property type="molecule type" value="Genomic_DNA"/>
</dbReference>
<protein>
    <recommendedName>
        <fullName evidence="5">PH domain-containing protein</fullName>
    </recommendedName>
</protein>
<name>A0A7C8MAM0_9PLEO</name>
<reference evidence="3 4" key="1">
    <citation type="submission" date="2020-01" db="EMBL/GenBank/DDBJ databases">
        <authorList>
            <consortium name="DOE Joint Genome Institute"/>
            <person name="Haridas S."/>
            <person name="Albert R."/>
            <person name="Binder M."/>
            <person name="Bloem J."/>
            <person name="Labutti K."/>
            <person name="Salamov A."/>
            <person name="Andreopoulos B."/>
            <person name="Baker S.E."/>
            <person name="Barry K."/>
            <person name="Bills G."/>
            <person name="Bluhm B.H."/>
            <person name="Cannon C."/>
            <person name="Castanera R."/>
            <person name="Culley D.E."/>
            <person name="Daum C."/>
            <person name="Ezra D."/>
            <person name="Gonzalez J.B."/>
            <person name="Henrissat B."/>
            <person name="Kuo A."/>
            <person name="Liang C."/>
            <person name="Lipzen A."/>
            <person name="Lutzoni F."/>
            <person name="Magnuson J."/>
            <person name="Mondo S."/>
            <person name="Nolan M."/>
            <person name="Ohm R."/>
            <person name="Pangilinan J."/>
            <person name="Park H.-J.H."/>
            <person name="Ramirez L."/>
            <person name="Alfaro M."/>
            <person name="Sun H."/>
            <person name="Tritt A."/>
            <person name="Yoshinaga Y."/>
            <person name="Zwiers L.-H.L."/>
            <person name="Turgeon B.G."/>
            <person name="Goodwin S.B."/>
            <person name="Spatafora J.W."/>
            <person name="Crous P.W."/>
            <person name="Grigoriev I.V."/>
        </authorList>
    </citation>
    <scope>NUCLEOTIDE SEQUENCE [LARGE SCALE GENOMIC DNA]</scope>
    <source>
        <strain evidence="3 4">CBS 611.86</strain>
    </source>
</reference>
<evidence type="ECO:0008006" key="5">
    <source>
        <dbReference type="Google" id="ProtNLM"/>
    </source>
</evidence>
<feature type="transmembrane region" description="Helical" evidence="2">
    <location>
        <begin position="77"/>
        <end position="99"/>
    </location>
</feature>
<dbReference type="InterPro" id="IPR025187">
    <property type="entry name" value="DUF4112"/>
</dbReference>
<feature type="region of interest" description="Disordered" evidence="1">
    <location>
        <begin position="181"/>
        <end position="263"/>
    </location>
</feature>
<dbReference type="PANTHER" id="PTHR35519:SF2">
    <property type="entry name" value="PH DOMAIN PROTEIN"/>
    <property type="match status" value="1"/>
</dbReference>
<keyword evidence="4" id="KW-1185">Reference proteome</keyword>
<sequence length="263" mass="30100">MAQIVAKYAAKKLMAGEMKKYRSRPVDEDYDPLYALVPDPKRPGKRKKVKKQVPDYIPEQDAVILARARKTAYRLDMCLFSLMGLRFGWSSVIGIVPAFGDGLDLLLASKLVLSMRGIEGGLPSGVLNRMLFNLALDFFLGLVPFLGDLADASYKVNSKNVRLLEEHLDATYRPKELLEREAKLKPDKRPRPATVYEDFSDEDEDRRNVYDDRHADVRRPTRAYSGRRERASDEEMGLPRQDTRKSHRRDDRPGQSGTKNSRR</sequence>
<dbReference type="PANTHER" id="PTHR35519">
    <property type="entry name" value="MEMBRANE PROTEINS"/>
    <property type="match status" value="1"/>
</dbReference>
<accession>A0A7C8MAM0</accession>
<keyword evidence="2" id="KW-0812">Transmembrane</keyword>
<feature type="compositionally biased region" description="Basic and acidic residues" evidence="1">
    <location>
        <begin position="241"/>
        <end position="253"/>
    </location>
</feature>
<gene>
    <name evidence="3" type="ORF">BDV95DRAFT_676071</name>
</gene>
<evidence type="ECO:0000313" key="3">
    <source>
        <dbReference type="EMBL" id="KAF2873698.1"/>
    </source>
</evidence>
<dbReference type="Proteomes" id="UP000481861">
    <property type="component" value="Unassembled WGS sequence"/>
</dbReference>
<organism evidence="3 4">
    <name type="scientific">Massariosphaeria phaeospora</name>
    <dbReference type="NCBI Taxonomy" id="100035"/>
    <lineage>
        <taxon>Eukaryota</taxon>
        <taxon>Fungi</taxon>
        <taxon>Dikarya</taxon>
        <taxon>Ascomycota</taxon>
        <taxon>Pezizomycotina</taxon>
        <taxon>Dothideomycetes</taxon>
        <taxon>Pleosporomycetidae</taxon>
        <taxon>Pleosporales</taxon>
        <taxon>Pleosporales incertae sedis</taxon>
        <taxon>Massariosphaeria</taxon>
    </lineage>
</organism>
<evidence type="ECO:0000256" key="1">
    <source>
        <dbReference type="SAM" id="MobiDB-lite"/>
    </source>
</evidence>
<dbReference type="OrthoDB" id="2103474at2759"/>
<feature type="compositionally biased region" description="Basic and acidic residues" evidence="1">
    <location>
        <begin position="205"/>
        <end position="219"/>
    </location>
</feature>